<dbReference type="AlphaFoldDB" id="B3QN95"/>
<sequence>MEPFDKSITAVKRLAARTVWPQGVMPVIADPASGDTFWPEGFTLSGINCGIKPTRKDLMLLLCDQLASTASVFTTNLCCAAPVELSKAALSASNGKMRAVICNSGNANAATGAEGMKNAQRMAEATAAAFGVDAGEVLVASTGVIGQTLPVDKIDAAMPALKAASGTANWAEAAEAIMTTDTFPKAFAVDVKLSSGTTRIAGIAKGSGMICPNMATMLAFLGTDVSIEPALLQELLSAANMVSFNAITVDGDTSTNDMAAIMASGKGPEVLRGTEDAKLFGEALRSVMTMLAQLIIVDGEGATKFVELRVTGAKSDAEARMAAMTVANSPLVKTAIHGEDANWGRIIAAAGRSGASFIQEELSVYFDDEPILKPGLDANFSEERAKEVMQQKEFTITLSLGNGPGAATVWTCDLSHGYIEINGSYRS</sequence>
<protein>
    <recommendedName>
        <fullName evidence="9">Arginine biosynthesis bifunctional protein ArgJ</fullName>
    </recommendedName>
    <domain>
        <recommendedName>
            <fullName evidence="9">Glutamate N-acetyltransferase</fullName>
            <ecNumber evidence="9">2.3.1.35</ecNumber>
        </recommendedName>
        <alternativeName>
            <fullName evidence="9">Ornithine acetyltransferase</fullName>
            <shortName evidence="9">OATase</shortName>
        </alternativeName>
        <alternativeName>
            <fullName evidence="9">Ornithine transacetylase</fullName>
        </alternativeName>
    </domain>
    <domain>
        <recommendedName>
            <fullName evidence="9">Amino-acid acetyltransferase</fullName>
            <ecNumber evidence="9">2.3.1.1</ecNumber>
        </recommendedName>
        <alternativeName>
            <fullName evidence="9">N-acetylglutamate synthase</fullName>
            <shortName evidence="9">AGSase</shortName>
        </alternativeName>
    </domain>
    <component>
        <recommendedName>
            <fullName evidence="9">Arginine biosynthesis bifunctional protein ArgJ alpha chain</fullName>
        </recommendedName>
    </component>
    <component>
        <recommendedName>
            <fullName evidence="9">Arginine biosynthesis bifunctional protein ArgJ beta chain</fullName>
        </recommendedName>
    </component>
</protein>
<comment type="subcellular location">
    <subcellularLocation>
        <location evidence="9">Cytoplasm</location>
    </subcellularLocation>
</comment>
<feature type="site" description="Cleavage; by autolysis" evidence="9">
    <location>
        <begin position="215"/>
        <end position="216"/>
    </location>
</feature>
<evidence type="ECO:0000256" key="5">
    <source>
        <dbReference type="ARBA" id="ARBA00022679"/>
    </source>
</evidence>
<name>B3QN95_CHLP8</name>
<keyword evidence="9" id="KW-0963">Cytoplasm</keyword>
<dbReference type="GO" id="GO:0006526">
    <property type="term" value="P:L-arginine biosynthetic process"/>
    <property type="evidence" value="ECO:0007669"/>
    <property type="project" value="UniProtKB-UniRule"/>
</dbReference>
<dbReference type="STRING" id="517417.Cpar_0990"/>
<feature type="binding site" evidence="9">
    <location>
        <position position="300"/>
    </location>
    <ligand>
        <name>substrate</name>
    </ligand>
</feature>
<comment type="pathway">
    <text evidence="9">Amino-acid biosynthesis; L-arginine biosynthesis; L-ornithine and N-acetyl-L-glutamate from L-glutamate and N(2)-acetyl-L-ornithine (cyclic): step 1/1.</text>
</comment>
<evidence type="ECO:0000256" key="2">
    <source>
        <dbReference type="ARBA" id="ARBA00011475"/>
    </source>
</evidence>
<evidence type="ECO:0000256" key="9">
    <source>
        <dbReference type="HAMAP-Rule" id="MF_01106"/>
    </source>
</evidence>
<comment type="pathway">
    <text evidence="9">Amino-acid biosynthesis; L-arginine biosynthesis; N(2)-acetyl-L-ornithine from L-glutamate: step 1/4.</text>
</comment>
<dbReference type="HOGENOM" id="CLU_027172_1_0_10"/>
<dbReference type="EMBL" id="CP001099">
    <property type="protein sequence ID" value="ACF11398.1"/>
    <property type="molecule type" value="Genomic_DNA"/>
</dbReference>
<dbReference type="eggNOG" id="COG1364">
    <property type="taxonomic scope" value="Bacteria"/>
</dbReference>
<evidence type="ECO:0000256" key="6">
    <source>
        <dbReference type="ARBA" id="ARBA00022813"/>
    </source>
</evidence>
<dbReference type="NCBIfam" id="TIGR00120">
    <property type="entry name" value="ArgJ"/>
    <property type="match status" value="1"/>
</dbReference>
<feature type="binding site" evidence="9">
    <location>
        <position position="179"/>
    </location>
    <ligand>
        <name>substrate</name>
    </ligand>
</feature>
<dbReference type="Proteomes" id="UP000008811">
    <property type="component" value="Chromosome"/>
</dbReference>
<dbReference type="RefSeq" id="WP_012502231.1">
    <property type="nucleotide sequence ID" value="NC_011027.1"/>
</dbReference>
<feature type="binding site" evidence="9">
    <location>
        <position position="205"/>
    </location>
    <ligand>
        <name>substrate</name>
    </ligand>
</feature>
<keyword evidence="6 9" id="KW-0068">Autocatalytic cleavage</keyword>
<keyword evidence="5 9" id="KW-0808">Transferase</keyword>
<dbReference type="HAMAP" id="MF_01106">
    <property type="entry name" value="ArgJ"/>
    <property type="match status" value="1"/>
</dbReference>
<comment type="similarity">
    <text evidence="1 9">Belongs to the ArgJ family.</text>
</comment>
<keyword evidence="11" id="KW-1185">Reference proteome</keyword>
<dbReference type="InterPro" id="IPR016117">
    <property type="entry name" value="ArgJ-like_dom_sf"/>
</dbReference>
<dbReference type="UniPathway" id="UPA00068">
    <property type="reaction ID" value="UER00106"/>
</dbReference>
<evidence type="ECO:0000256" key="8">
    <source>
        <dbReference type="ARBA" id="ARBA00049439"/>
    </source>
</evidence>
<keyword evidence="7 9" id="KW-0012">Acyltransferase</keyword>
<gene>
    <name evidence="9" type="primary">argJ</name>
    <name evidence="10" type="ordered locus">Cpar_0990</name>
</gene>
<evidence type="ECO:0000313" key="10">
    <source>
        <dbReference type="EMBL" id="ACF11398.1"/>
    </source>
</evidence>
<keyword evidence="4 9" id="KW-0028">Amino-acid biosynthesis</keyword>
<feature type="site" description="Involved in the stabilization of negative charge on the oxyanion by the formation of the oxyanion hole" evidence="9">
    <location>
        <position position="143"/>
    </location>
</feature>
<feature type="chain" id="PRO_5023387166" description="Arginine biosynthesis bifunctional protein ArgJ alpha chain" evidence="9">
    <location>
        <begin position="1"/>
        <end position="215"/>
    </location>
</feature>
<accession>B3QN95</accession>
<dbReference type="GO" id="GO:0004358">
    <property type="term" value="F:L-glutamate N-acetyltransferase activity, acting on acetyl-L-ornithine as donor"/>
    <property type="evidence" value="ECO:0007669"/>
    <property type="project" value="UniProtKB-UniRule"/>
</dbReference>
<dbReference type="FunFam" id="3.60.70.12:FF:000001">
    <property type="entry name" value="Arginine biosynthesis bifunctional protein ArgJ, chloroplastic"/>
    <property type="match status" value="1"/>
</dbReference>
<evidence type="ECO:0000256" key="4">
    <source>
        <dbReference type="ARBA" id="ARBA00022605"/>
    </source>
</evidence>
<evidence type="ECO:0000313" key="11">
    <source>
        <dbReference type="Proteomes" id="UP000008811"/>
    </source>
</evidence>
<feature type="binding site" evidence="9">
    <location>
        <position position="422"/>
    </location>
    <ligand>
        <name>substrate</name>
    </ligand>
</feature>
<dbReference type="InterPro" id="IPR002813">
    <property type="entry name" value="Arg_biosynth_ArgJ"/>
</dbReference>
<evidence type="ECO:0000256" key="3">
    <source>
        <dbReference type="ARBA" id="ARBA00022571"/>
    </source>
</evidence>
<comment type="subunit">
    <text evidence="2 9">Heterotetramer of two alpha and two beta chains.</text>
</comment>
<keyword evidence="3 9" id="KW-0055">Arginine biosynthesis</keyword>
<dbReference type="MEROPS" id="T05.002"/>
<dbReference type="GO" id="GO:0006592">
    <property type="term" value="P:ornithine biosynthetic process"/>
    <property type="evidence" value="ECO:0007669"/>
    <property type="project" value="TreeGrafter"/>
</dbReference>
<reference evidence="10" key="1">
    <citation type="submission" date="2008-06" db="EMBL/GenBank/DDBJ databases">
        <title>Complete sequence of Chlorobaculum parvum NCIB 8327.</title>
        <authorList>
            <consortium name="US DOE Joint Genome Institute"/>
            <person name="Lucas S."/>
            <person name="Copeland A."/>
            <person name="Lapidus A."/>
            <person name="Glavina del Rio T."/>
            <person name="Dalin E."/>
            <person name="Tice H."/>
            <person name="Bruce D."/>
            <person name="Goodwin L."/>
            <person name="Pitluck S."/>
            <person name="Schmutz J."/>
            <person name="Larimer F."/>
            <person name="Land M."/>
            <person name="Hauser L."/>
            <person name="Kyrpides N."/>
            <person name="Mikhailova N."/>
            <person name="Zhao F."/>
            <person name="Li T."/>
            <person name="Liu Z."/>
            <person name="Overmann J."/>
            <person name="Bryant D.A."/>
            <person name="Richardson P."/>
        </authorList>
    </citation>
    <scope>NUCLEOTIDE SEQUENCE [LARGE SCALE GENOMIC DNA]</scope>
    <source>
        <strain evidence="10">NCIB 8327</strain>
    </source>
</reference>
<comment type="catalytic activity">
    <reaction evidence="9">
        <text>L-glutamate + acetyl-CoA = N-acetyl-L-glutamate + CoA + H(+)</text>
        <dbReference type="Rhea" id="RHEA:24292"/>
        <dbReference type="ChEBI" id="CHEBI:15378"/>
        <dbReference type="ChEBI" id="CHEBI:29985"/>
        <dbReference type="ChEBI" id="CHEBI:44337"/>
        <dbReference type="ChEBI" id="CHEBI:57287"/>
        <dbReference type="ChEBI" id="CHEBI:57288"/>
        <dbReference type="EC" id="2.3.1.1"/>
    </reaction>
</comment>
<keyword evidence="9" id="KW-0511">Multifunctional enzyme</keyword>
<proteinExistence type="inferred from homology"/>
<dbReference type="CDD" id="cd02152">
    <property type="entry name" value="OAT"/>
    <property type="match status" value="1"/>
</dbReference>
<dbReference type="PANTHER" id="PTHR23100">
    <property type="entry name" value="ARGININE BIOSYNTHESIS BIFUNCTIONAL PROTEIN ARGJ"/>
    <property type="match status" value="1"/>
</dbReference>
<dbReference type="Gene3D" id="3.60.70.12">
    <property type="entry name" value="L-amino peptidase D-ALA esterase/amidase"/>
    <property type="match status" value="1"/>
</dbReference>
<dbReference type="PANTHER" id="PTHR23100:SF0">
    <property type="entry name" value="ARGININE BIOSYNTHESIS BIFUNCTIONAL PROTEIN ARGJ, MITOCHONDRIAL"/>
    <property type="match status" value="1"/>
</dbReference>
<feature type="chain" id="PRO_5023387165" description="Arginine biosynthesis bifunctional protein ArgJ beta chain" evidence="9">
    <location>
        <begin position="216"/>
        <end position="427"/>
    </location>
</feature>
<organism evidence="10 11">
    <name type="scientific">Chlorobaculum parvum (strain DSM 263 / NCIMB 8327)</name>
    <name type="common">Chlorobium vibrioforme subsp. thiosulfatophilum</name>
    <dbReference type="NCBI Taxonomy" id="517417"/>
    <lineage>
        <taxon>Bacteria</taxon>
        <taxon>Pseudomonadati</taxon>
        <taxon>Chlorobiota</taxon>
        <taxon>Chlorobiia</taxon>
        <taxon>Chlorobiales</taxon>
        <taxon>Chlorobiaceae</taxon>
        <taxon>Chlorobaculum</taxon>
    </lineage>
</organism>
<dbReference type="InterPro" id="IPR042195">
    <property type="entry name" value="ArgJ_beta_C"/>
</dbReference>
<evidence type="ECO:0000256" key="1">
    <source>
        <dbReference type="ARBA" id="ARBA00006774"/>
    </source>
</evidence>
<dbReference type="NCBIfam" id="NF003802">
    <property type="entry name" value="PRK05388.1"/>
    <property type="match status" value="1"/>
</dbReference>
<feature type="binding site" evidence="9">
    <location>
        <position position="216"/>
    </location>
    <ligand>
        <name>substrate</name>
    </ligand>
</feature>
<evidence type="ECO:0000256" key="7">
    <source>
        <dbReference type="ARBA" id="ARBA00023315"/>
    </source>
</evidence>
<feature type="binding site" evidence="9">
    <location>
        <position position="427"/>
    </location>
    <ligand>
        <name>substrate</name>
    </ligand>
</feature>
<dbReference type="SUPFAM" id="SSF56266">
    <property type="entry name" value="DmpA/ArgJ-like"/>
    <property type="match status" value="1"/>
</dbReference>
<dbReference type="GO" id="GO:0005737">
    <property type="term" value="C:cytoplasm"/>
    <property type="evidence" value="ECO:0007669"/>
    <property type="project" value="UniProtKB-SubCell"/>
</dbReference>
<dbReference type="EC" id="2.3.1.1" evidence="9"/>
<dbReference type="EC" id="2.3.1.35" evidence="9"/>
<feature type="site" description="Involved in the stabilization of negative charge on the oxyanion by the formation of the oxyanion hole" evidence="9">
    <location>
        <position position="142"/>
    </location>
</feature>
<dbReference type="GO" id="GO:0004042">
    <property type="term" value="F:L-glutamate N-acetyltransferase activity"/>
    <property type="evidence" value="ECO:0007669"/>
    <property type="project" value="UniProtKB-UniRule"/>
</dbReference>
<comment type="catalytic activity">
    <reaction evidence="8 9">
        <text>N(2)-acetyl-L-ornithine + L-glutamate = N-acetyl-L-glutamate + L-ornithine</text>
        <dbReference type="Rhea" id="RHEA:15349"/>
        <dbReference type="ChEBI" id="CHEBI:29985"/>
        <dbReference type="ChEBI" id="CHEBI:44337"/>
        <dbReference type="ChEBI" id="CHEBI:46911"/>
        <dbReference type="ChEBI" id="CHEBI:57805"/>
        <dbReference type="EC" id="2.3.1.35"/>
    </reaction>
</comment>
<comment type="function">
    <text evidence="9">Catalyzes two activities which are involved in the cyclic version of arginine biosynthesis: the synthesis of N-acetylglutamate from glutamate and acetyl-CoA as the acetyl donor, and of ornithine by transacetylation between N(2)-acetylornithine and glutamate.</text>
</comment>
<dbReference type="Gene3D" id="3.10.20.340">
    <property type="entry name" value="ArgJ beta chain, C-terminal domain"/>
    <property type="match status" value="1"/>
</dbReference>
<dbReference type="FunFam" id="3.10.20.340:FF:000001">
    <property type="entry name" value="Arginine biosynthesis bifunctional protein ArgJ, chloroplastic"/>
    <property type="match status" value="1"/>
</dbReference>
<dbReference type="Pfam" id="PF01960">
    <property type="entry name" value="ArgJ"/>
    <property type="match status" value="1"/>
</dbReference>
<dbReference type="KEGG" id="cpc:Cpar_0990"/>
<feature type="active site" description="Nucleophile" evidence="9">
    <location>
        <position position="216"/>
    </location>
</feature>